<accession>A0A8I1JIK0</accession>
<reference evidence="1" key="1">
    <citation type="submission" date="2020-12" db="EMBL/GenBank/DDBJ databases">
        <title>Enhanced detection system for hospital associated transmission using whole genome sequencing surveillance.</title>
        <authorList>
            <person name="Harrison L.H."/>
            <person name="Van Tyne D."/>
            <person name="Marsh J.W."/>
            <person name="Griffith M.P."/>
            <person name="Snyder D.J."/>
            <person name="Cooper V.S."/>
            <person name="Mustapha M."/>
        </authorList>
    </citation>
    <scope>NUCLEOTIDE SEQUENCE</scope>
    <source>
        <strain evidence="1">PSB00042</strain>
    </source>
</reference>
<proteinExistence type="predicted"/>
<organism evidence="1 2">
    <name type="scientific">Pseudomonas putida</name>
    <name type="common">Arthrobacter siderocapsulatus</name>
    <dbReference type="NCBI Taxonomy" id="303"/>
    <lineage>
        <taxon>Bacteria</taxon>
        <taxon>Pseudomonadati</taxon>
        <taxon>Pseudomonadota</taxon>
        <taxon>Gammaproteobacteria</taxon>
        <taxon>Pseudomonadales</taxon>
        <taxon>Pseudomonadaceae</taxon>
        <taxon>Pseudomonas</taxon>
    </lineage>
</organism>
<gene>
    <name evidence="1" type="ORF">JEU22_14300</name>
</gene>
<dbReference type="AlphaFoldDB" id="A0A8I1JIK0"/>
<name>A0A8I1JIK0_PSEPU</name>
<dbReference type="Proteomes" id="UP000637061">
    <property type="component" value="Unassembled WGS sequence"/>
</dbReference>
<sequence length="239" mass="26655">MSFNIPEYRKRSAYEIWHDIGNKSRTFQYFATQVTPDGRRDISNILHASGENTFEHSIMILPQPMGNTYGSGLETHVGFSLNLEHREDVFAIAEMFEELLSIAKSMEDEAYCGDRSARILKQGRLYAFETRITLSSLQAIVADEKGELVPQLSPIAKPHSNCFTIHVIVDGELVKLADFSLYAGIRSAYLVGHDLAVLRAILNGVPEEDIARMVPESIAYCSVSSKAATEIVERLMPKG</sequence>
<evidence type="ECO:0000313" key="2">
    <source>
        <dbReference type="Proteomes" id="UP000637061"/>
    </source>
</evidence>
<protein>
    <submittedName>
        <fullName evidence="1">Uncharacterized protein</fullName>
    </submittedName>
</protein>
<comment type="caution">
    <text evidence="1">The sequence shown here is derived from an EMBL/GenBank/DDBJ whole genome shotgun (WGS) entry which is preliminary data.</text>
</comment>
<evidence type="ECO:0000313" key="1">
    <source>
        <dbReference type="EMBL" id="MBI6885082.1"/>
    </source>
</evidence>
<dbReference type="EMBL" id="JAEHTE010000015">
    <property type="protein sequence ID" value="MBI6885082.1"/>
    <property type="molecule type" value="Genomic_DNA"/>
</dbReference>
<dbReference type="RefSeq" id="WP_198747485.1">
    <property type="nucleotide sequence ID" value="NZ_JAEHTE010000015.1"/>
</dbReference>